<dbReference type="NCBIfam" id="TIGR00254">
    <property type="entry name" value="GGDEF"/>
    <property type="match status" value="1"/>
</dbReference>
<evidence type="ECO:0000313" key="8">
    <source>
        <dbReference type="Proteomes" id="UP001445472"/>
    </source>
</evidence>
<dbReference type="GO" id="GO:0008483">
    <property type="term" value="F:transaminase activity"/>
    <property type="evidence" value="ECO:0007669"/>
    <property type="project" value="UniProtKB-KW"/>
</dbReference>
<dbReference type="CDD" id="cd00130">
    <property type="entry name" value="PAS"/>
    <property type="match status" value="1"/>
</dbReference>
<dbReference type="Proteomes" id="UP001445472">
    <property type="component" value="Unassembled WGS sequence"/>
</dbReference>
<evidence type="ECO:0000259" key="3">
    <source>
        <dbReference type="PROSITE" id="PS50112"/>
    </source>
</evidence>
<dbReference type="PROSITE" id="PS50113">
    <property type="entry name" value="PAC"/>
    <property type="match status" value="1"/>
</dbReference>
<dbReference type="Gene3D" id="3.90.1150.10">
    <property type="entry name" value="Aspartate Aminotransferase, domain 1"/>
    <property type="match status" value="1"/>
</dbReference>
<feature type="domain" description="GGDEF" evidence="6">
    <location>
        <begin position="633"/>
        <end position="765"/>
    </location>
</feature>
<keyword evidence="2" id="KW-0472">Membrane</keyword>
<feature type="domain" description="PAC" evidence="4">
    <location>
        <begin position="550"/>
        <end position="601"/>
    </location>
</feature>
<dbReference type="SMART" id="SM00091">
    <property type="entry name" value="PAS"/>
    <property type="match status" value="1"/>
</dbReference>
<feature type="transmembrane region" description="Helical" evidence="2">
    <location>
        <begin position="147"/>
        <end position="171"/>
    </location>
</feature>
<dbReference type="Pfam" id="PF00563">
    <property type="entry name" value="EAL"/>
    <property type="match status" value="1"/>
</dbReference>
<dbReference type="RefSeq" id="WP_351977851.1">
    <property type="nucleotide sequence ID" value="NZ_JBEPBX010000024.1"/>
</dbReference>
<feature type="domain" description="PAS" evidence="3">
    <location>
        <begin position="478"/>
        <end position="514"/>
    </location>
</feature>
<dbReference type="InterPro" id="IPR015424">
    <property type="entry name" value="PyrdxlP-dep_Trfase"/>
</dbReference>
<dbReference type="SUPFAM" id="SSF141868">
    <property type="entry name" value="EAL domain-like"/>
    <property type="match status" value="1"/>
</dbReference>
<dbReference type="InterPro" id="IPR035965">
    <property type="entry name" value="PAS-like_dom_sf"/>
</dbReference>
<dbReference type="PANTHER" id="PTHR44757:SF2">
    <property type="entry name" value="BIOFILM ARCHITECTURE MAINTENANCE PROTEIN MBAA"/>
    <property type="match status" value="1"/>
</dbReference>
<keyword evidence="7" id="KW-0808">Transferase</keyword>
<dbReference type="CDD" id="cd01949">
    <property type="entry name" value="GGDEF"/>
    <property type="match status" value="1"/>
</dbReference>
<evidence type="ECO:0000259" key="5">
    <source>
        <dbReference type="PROSITE" id="PS50883"/>
    </source>
</evidence>
<feature type="domain" description="EAL" evidence="5">
    <location>
        <begin position="774"/>
        <end position="1030"/>
    </location>
</feature>
<evidence type="ECO:0000259" key="6">
    <source>
        <dbReference type="PROSITE" id="PS50887"/>
    </source>
</evidence>
<dbReference type="SMART" id="SM00086">
    <property type="entry name" value="PAC"/>
    <property type="match status" value="1"/>
</dbReference>
<feature type="transmembrane region" description="Helical" evidence="2">
    <location>
        <begin position="88"/>
        <end position="105"/>
    </location>
</feature>
<dbReference type="InterPro" id="IPR015422">
    <property type="entry name" value="PyrdxlP-dep_Trfase_small"/>
</dbReference>
<dbReference type="InterPro" id="IPR000014">
    <property type="entry name" value="PAS"/>
</dbReference>
<dbReference type="NCBIfam" id="TIGR00229">
    <property type="entry name" value="sensory_box"/>
    <property type="match status" value="1"/>
</dbReference>
<keyword evidence="7" id="KW-0032">Aminotransferase</keyword>
<evidence type="ECO:0000259" key="4">
    <source>
        <dbReference type="PROSITE" id="PS50113"/>
    </source>
</evidence>
<dbReference type="InterPro" id="IPR000160">
    <property type="entry name" value="GGDEF_dom"/>
</dbReference>
<proteinExistence type="predicted"/>
<dbReference type="Pfam" id="PF13426">
    <property type="entry name" value="PAS_9"/>
    <property type="match status" value="1"/>
</dbReference>
<evidence type="ECO:0000256" key="1">
    <source>
        <dbReference type="SAM" id="MobiDB-lite"/>
    </source>
</evidence>
<feature type="transmembrane region" description="Helical" evidence="2">
    <location>
        <begin position="53"/>
        <end position="76"/>
    </location>
</feature>
<gene>
    <name evidence="7" type="ORF">ABT276_24155</name>
</gene>
<dbReference type="Gene3D" id="3.40.640.10">
    <property type="entry name" value="Type I PLP-dependent aspartate aminotransferase-like (Major domain)"/>
    <property type="match status" value="1"/>
</dbReference>
<dbReference type="InterPro" id="IPR029787">
    <property type="entry name" value="Nucleotide_cyclase"/>
</dbReference>
<feature type="compositionally biased region" description="Basic and acidic residues" evidence="1">
    <location>
        <begin position="1073"/>
        <end position="1091"/>
    </location>
</feature>
<evidence type="ECO:0000313" key="7">
    <source>
        <dbReference type="EMBL" id="MER6616412.1"/>
    </source>
</evidence>
<organism evidence="7 8">
    <name type="scientific">Streptomyces xantholiticus</name>
    <dbReference type="NCBI Taxonomy" id="68285"/>
    <lineage>
        <taxon>Bacteria</taxon>
        <taxon>Bacillati</taxon>
        <taxon>Actinomycetota</taxon>
        <taxon>Actinomycetes</taxon>
        <taxon>Kitasatosporales</taxon>
        <taxon>Streptomycetaceae</taxon>
        <taxon>Streptomyces</taxon>
    </lineage>
</organism>
<dbReference type="PROSITE" id="PS50883">
    <property type="entry name" value="EAL"/>
    <property type="match status" value="1"/>
</dbReference>
<dbReference type="InterPro" id="IPR035919">
    <property type="entry name" value="EAL_sf"/>
</dbReference>
<dbReference type="EMBL" id="JBEPBX010000024">
    <property type="protein sequence ID" value="MER6616412.1"/>
    <property type="molecule type" value="Genomic_DNA"/>
</dbReference>
<dbReference type="SUPFAM" id="SSF53383">
    <property type="entry name" value="PLP-dependent transferases"/>
    <property type="match status" value="1"/>
</dbReference>
<reference evidence="7 8" key="1">
    <citation type="submission" date="2024-06" db="EMBL/GenBank/DDBJ databases">
        <title>The Natural Products Discovery Center: Release of the First 8490 Sequenced Strains for Exploring Actinobacteria Biosynthetic Diversity.</title>
        <authorList>
            <person name="Kalkreuter E."/>
            <person name="Kautsar S.A."/>
            <person name="Yang D."/>
            <person name="Bader C.D."/>
            <person name="Teijaro C.N."/>
            <person name="Fluegel L."/>
            <person name="Davis C.M."/>
            <person name="Simpson J.R."/>
            <person name="Lauterbach L."/>
            <person name="Steele A.D."/>
            <person name="Gui C."/>
            <person name="Meng S."/>
            <person name="Li G."/>
            <person name="Viehrig K."/>
            <person name="Ye F."/>
            <person name="Su P."/>
            <person name="Kiefer A.F."/>
            <person name="Nichols A."/>
            <person name="Cepeda A.J."/>
            <person name="Yan W."/>
            <person name="Fan B."/>
            <person name="Jiang Y."/>
            <person name="Adhikari A."/>
            <person name="Zheng C.-J."/>
            <person name="Schuster L."/>
            <person name="Cowan T.M."/>
            <person name="Smanski M.J."/>
            <person name="Chevrette M.G."/>
            <person name="De Carvalho L.P.S."/>
            <person name="Shen B."/>
        </authorList>
    </citation>
    <scope>NUCLEOTIDE SEQUENCE [LARGE SCALE GENOMIC DNA]</scope>
    <source>
        <strain evidence="7 8">NPDC000837</strain>
    </source>
</reference>
<feature type="transmembrane region" description="Helical" evidence="2">
    <location>
        <begin position="280"/>
        <end position="304"/>
    </location>
</feature>
<dbReference type="Pfam" id="PF00990">
    <property type="entry name" value="GGDEF"/>
    <property type="match status" value="1"/>
</dbReference>
<dbReference type="InterPro" id="IPR043128">
    <property type="entry name" value="Rev_trsase/Diguanyl_cyclase"/>
</dbReference>
<dbReference type="SUPFAM" id="SSF55785">
    <property type="entry name" value="PYP-like sensor domain (PAS domain)"/>
    <property type="match status" value="1"/>
</dbReference>
<dbReference type="CDD" id="cd01948">
    <property type="entry name" value="EAL"/>
    <property type="match status" value="1"/>
</dbReference>
<feature type="transmembrane region" description="Helical" evidence="2">
    <location>
        <begin position="23"/>
        <end position="41"/>
    </location>
</feature>
<dbReference type="PROSITE" id="PS50887">
    <property type="entry name" value="GGDEF"/>
    <property type="match status" value="1"/>
</dbReference>
<dbReference type="Gene3D" id="3.20.20.450">
    <property type="entry name" value="EAL domain"/>
    <property type="match status" value="1"/>
</dbReference>
<dbReference type="SMART" id="SM00052">
    <property type="entry name" value="EAL"/>
    <property type="match status" value="1"/>
</dbReference>
<keyword evidence="8" id="KW-1185">Reference proteome</keyword>
<dbReference type="SUPFAM" id="SSF55073">
    <property type="entry name" value="Nucleotide cyclase"/>
    <property type="match status" value="1"/>
</dbReference>
<keyword evidence="2" id="KW-1133">Transmembrane helix</keyword>
<feature type="transmembrane region" description="Helical" evidence="2">
    <location>
        <begin position="117"/>
        <end position="135"/>
    </location>
</feature>
<dbReference type="PANTHER" id="PTHR44757">
    <property type="entry name" value="DIGUANYLATE CYCLASE DGCP"/>
    <property type="match status" value="1"/>
</dbReference>
<dbReference type="Pfam" id="PF00155">
    <property type="entry name" value="Aminotran_1_2"/>
    <property type="match status" value="1"/>
</dbReference>
<dbReference type="InterPro" id="IPR000700">
    <property type="entry name" value="PAS-assoc_C"/>
</dbReference>
<dbReference type="Gene3D" id="3.30.70.270">
    <property type="match status" value="1"/>
</dbReference>
<accession>A0ABV1V053</accession>
<feature type="transmembrane region" description="Helical" evidence="2">
    <location>
        <begin position="183"/>
        <end position="203"/>
    </location>
</feature>
<dbReference type="InterPro" id="IPR004839">
    <property type="entry name" value="Aminotransferase_I/II_large"/>
</dbReference>
<sequence length="1494" mass="163777">MACYLAFVVPCTVLYLTYPDRRTTMWAAMGLAGVAAILVGIRINRPARRWPWLALAAANLAFTAGDTAYNILNSFFDQSNPFPSVADAFYLSTYPLFAAGLIGFIHYRWPGKDLPSLLDALVFTAGLAVLLWVYLIGPLSHAEGMTWIQRAISIAYPLGDVLMLTMLTRLLASGVAITRSMQLLTLGTLGILVSDVLYGLLQLKGTWQVGTPMDLGWVVFFTAWGLAALHPTMRDLTEQVPRRASPTSPPKHRLALLAVASLVAPGILLYQALRGEVSDAGVIAVFSTALFLLVILRLAGAVGVHRQAVARERALRMAAASLLTAARPREVANSVERAVRALFGPGVPHRTVLLAAEGDRGLYAVHTESHAWDWRISRAGDAGPNLVSVLSSHEARLVPLAELDRRVVEGLHNAESALLCPLALPDRPTGEPLVGALFVAGPERKLMELWSSLEILASQAALAMERVGLSQEVNRRNSEAYFRTLVHNASDVILILDDDNTTRYASPSADDMFGRNNLIGTMFTTLVDPRDRERACRALAGMRVTGDHDMHEDWRVLRPDGRRTDVEARCSNLRDDQTVHGLVLTLRDVTEQRQLERELTRRAFHDSLTGLPNRVLLLERIERALMRDRRESTIACVLFIDLDDFKVVNDTMGHTVGDELLTTVAARLSSTLRRSDTAARLGGDEFAVLMEGAKVPLDAEVLASQIIQTLNQSFRLSDGIVSVSASVGIATALDSADGEELLGHADLALYAAKSAGKRQWRRYQPALHADMLERHELQAGLATAVSQEGFTLRYQPIVDLGDGHIVGFEALVRWPHPRRGLVPPDEFITLAEETGHIMPLGAWVLERATADITRWQQAAPRPVPLCVNVNVSARQFRDPGFLDEVRRTLESAGLAPGSLVLELTESVLMRRDEQIEAVMRILKSLGVHIAIDDFGTGFSSLSYLREFPIDVLKVDKSFIDDICVDTQQVALVDGIVRIADTLGLQVIAEGIEELTQRELLTAMGCRFGQGYLFARPMTADQAETLLSGELQNRTAGLIDTSGRTAPQQPSGPLPEPRAVDHTFPQAVPTGTGNEEKMRKKAPPEARGIRHDPRWGDLERLRQTSPMSDAVLDEVDGRRIRCGDHWLTDFASCNYLGFDFDPEIMASIEPHVRKWGTHPSWSRMIGNPQLYPRIEERLTELLGAPDTLVLPTITLIHASVIPALTGEDGHVFVDAEAHRTVYDGCLVARGQGASVRRFHADHPDELREMLRAAPPGSARLVCLDGVNSMTGNLPALGELAGVCRDLGATLYVDDAHGFGVIGERGPDETSPYGSRGNGIVRHLGETYDDVLLVSGFSKAYSSLLAFIALPTWLKEHLKVAAAPYLYSGPSPTASLATVLAGFDVNERRGDAIRADLHRKTADILNHVHRLGIGTPNVHGMPIIELPLADASDIDAAALFLWDRGIYVTLAAYPLVPRHRVGFRIQVTALNTDEDIERLNDALTALTERFEFQPRQ</sequence>
<keyword evidence="2" id="KW-0812">Transmembrane</keyword>
<dbReference type="SMART" id="SM00267">
    <property type="entry name" value="GGDEF"/>
    <property type="match status" value="1"/>
</dbReference>
<feature type="transmembrane region" description="Helical" evidence="2">
    <location>
        <begin position="254"/>
        <end position="274"/>
    </location>
</feature>
<dbReference type="InterPro" id="IPR001633">
    <property type="entry name" value="EAL_dom"/>
</dbReference>
<dbReference type="PROSITE" id="PS50112">
    <property type="entry name" value="PAS"/>
    <property type="match status" value="1"/>
</dbReference>
<evidence type="ECO:0000256" key="2">
    <source>
        <dbReference type="SAM" id="Phobius"/>
    </source>
</evidence>
<dbReference type="Gene3D" id="3.30.450.20">
    <property type="entry name" value="PAS domain"/>
    <property type="match status" value="1"/>
</dbReference>
<name>A0ABV1V053_9ACTN</name>
<protein>
    <submittedName>
        <fullName evidence="7">Aminotransferase class I/II-fold pyridoxal phosphate-dependent enzyme</fullName>
    </submittedName>
</protein>
<comment type="caution">
    <text evidence="7">The sequence shown here is derived from an EMBL/GenBank/DDBJ whole genome shotgun (WGS) entry which is preliminary data.</text>
</comment>
<dbReference type="InterPro" id="IPR001610">
    <property type="entry name" value="PAC"/>
</dbReference>
<dbReference type="InterPro" id="IPR052155">
    <property type="entry name" value="Biofilm_reg_signaling"/>
</dbReference>
<dbReference type="InterPro" id="IPR015421">
    <property type="entry name" value="PyrdxlP-dep_Trfase_major"/>
</dbReference>
<feature type="region of interest" description="Disordered" evidence="1">
    <location>
        <begin position="1039"/>
        <end position="1091"/>
    </location>
</feature>